<keyword evidence="2 5" id="KW-0812">Transmembrane</keyword>
<gene>
    <name evidence="6" type="ORF">LTR78_000666</name>
</gene>
<comment type="caution">
    <text evidence="6">The sequence shown here is derived from an EMBL/GenBank/DDBJ whole genome shotgun (WGS) entry which is preliminary data.</text>
</comment>
<reference evidence="6" key="1">
    <citation type="submission" date="2023-07" db="EMBL/GenBank/DDBJ databases">
        <title>Black Yeasts Isolated from many extreme environments.</title>
        <authorList>
            <person name="Coleine C."/>
            <person name="Stajich J.E."/>
            <person name="Selbmann L."/>
        </authorList>
    </citation>
    <scope>NUCLEOTIDE SEQUENCE</scope>
    <source>
        <strain evidence="6">CCFEE 5485</strain>
    </source>
</reference>
<dbReference type="EMBL" id="JAUTXT010000001">
    <property type="protein sequence ID" value="KAK3680288.1"/>
    <property type="molecule type" value="Genomic_DNA"/>
</dbReference>
<feature type="transmembrane region" description="Helical" evidence="5">
    <location>
        <begin position="283"/>
        <end position="305"/>
    </location>
</feature>
<dbReference type="Gene3D" id="1.20.58.340">
    <property type="entry name" value="Magnesium transport protein CorA, transmembrane region"/>
    <property type="match status" value="1"/>
</dbReference>
<sequence>MIAFLLQTPRDGRSFCSLSLVNRERHHCGGLYIASDDYSLDALLANQTYHNRHPKVPRDFAVLPITILIHHVEATLSEVESLSKQMTSTEKRISDGDINLESNSDYKLLNRLNLEHLRLQRRSDFETELADNLTNYVDEYQRMWTSLWEGGTSYVDDMRDKIAQQMRYHDQVKRDLEFIPRRIKNQSKAISTYIIQRDNKLNIQLAESNRKIAEESRRDNLLNLEMAAATAQVAEETRQDSAAMKTIAVLTLTFLPGTAVASFFSMTMFQWPFKHQDDIASPYVYVYFVITIPLTLIVYAAWFWWFRVSQTRHKKAHEEGVTKFERELKMRVRSATGTW</sequence>
<proteinExistence type="predicted"/>
<comment type="subcellular location">
    <subcellularLocation>
        <location evidence="1">Membrane</location>
        <topology evidence="1">Multi-pass membrane protein</topology>
    </subcellularLocation>
</comment>
<evidence type="ECO:0000256" key="5">
    <source>
        <dbReference type="SAM" id="Phobius"/>
    </source>
</evidence>
<accession>A0AAE0WYC1</accession>
<evidence type="ECO:0000256" key="3">
    <source>
        <dbReference type="ARBA" id="ARBA00022989"/>
    </source>
</evidence>
<dbReference type="AlphaFoldDB" id="A0AAE0WYC1"/>
<evidence type="ECO:0000313" key="7">
    <source>
        <dbReference type="Proteomes" id="UP001274830"/>
    </source>
</evidence>
<evidence type="ECO:0000313" key="6">
    <source>
        <dbReference type="EMBL" id="KAK3680288.1"/>
    </source>
</evidence>
<dbReference type="GO" id="GO:0016020">
    <property type="term" value="C:membrane"/>
    <property type="evidence" value="ECO:0007669"/>
    <property type="project" value="UniProtKB-SubCell"/>
</dbReference>
<name>A0AAE0WYC1_9PEZI</name>
<dbReference type="Proteomes" id="UP001274830">
    <property type="component" value="Unassembled WGS sequence"/>
</dbReference>
<keyword evidence="3 5" id="KW-1133">Transmembrane helix</keyword>
<keyword evidence="7" id="KW-1185">Reference proteome</keyword>
<evidence type="ECO:0000256" key="1">
    <source>
        <dbReference type="ARBA" id="ARBA00004141"/>
    </source>
</evidence>
<feature type="transmembrane region" description="Helical" evidence="5">
    <location>
        <begin position="247"/>
        <end position="271"/>
    </location>
</feature>
<evidence type="ECO:0000256" key="4">
    <source>
        <dbReference type="ARBA" id="ARBA00023136"/>
    </source>
</evidence>
<evidence type="ECO:0000256" key="2">
    <source>
        <dbReference type="ARBA" id="ARBA00022692"/>
    </source>
</evidence>
<protein>
    <submittedName>
        <fullName evidence="6">Uncharacterized protein</fullName>
    </submittedName>
</protein>
<dbReference type="InterPro" id="IPR045863">
    <property type="entry name" value="CorA_TM1_TM2"/>
</dbReference>
<dbReference type="SUPFAM" id="SSF144083">
    <property type="entry name" value="Magnesium transport protein CorA, transmembrane region"/>
    <property type="match status" value="1"/>
</dbReference>
<organism evidence="6 7">
    <name type="scientific">Recurvomyces mirabilis</name>
    <dbReference type="NCBI Taxonomy" id="574656"/>
    <lineage>
        <taxon>Eukaryota</taxon>
        <taxon>Fungi</taxon>
        <taxon>Dikarya</taxon>
        <taxon>Ascomycota</taxon>
        <taxon>Pezizomycotina</taxon>
        <taxon>Dothideomycetes</taxon>
        <taxon>Dothideomycetidae</taxon>
        <taxon>Mycosphaerellales</taxon>
        <taxon>Teratosphaeriaceae</taxon>
        <taxon>Recurvomyces</taxon>
    </lineage>
</organism>
<keyword evidence="4 5" id="KW-0472">Membrane</keyword>